<name>A0A1P8EF42_9GAMM</name>
<dbReference type="STRING" id="487316.BEN76_01810"/>
<evidence type="ECO:0000313" key="2">
    <source>
        <dbReference type="Proteomes" id="UP000185674"/>
    </source>
</evidence>
<dbReference type="AlphaFoldDB" id="A0A1P8EF42"/>
<dbReference type="InterPro" id="IPR036390">
    <property type="entry name" value="WH_DNA-bd_sf"/>
</dbReference>
<sequence>MSKFVPNSFMVANAFVDDAMNKISDASVKIYLLIIRKTRGWTKDSDALSLRQLESLSKKSRPTVVKCLNELEEVGLIKKHHQSKYGNVFSPVDNYDIGELIRFPHKKVLVKTFVLFKKQVVKNFYHFGYGPKTAQKPYEFHLKISGKKTLLVKNFYHLKSVDNSFNWLKIFTTKQAGWLNIFTASGKEFLPQVVKNFNPQSKTIKRNYQNKKNTWLSFENLKDQIVSCNTSVSTDEILNATWFNRELEAFENYNTGKDHSDEMMIYFFADWLIKANLKYSKQNPVKPQRNQKEPSESSDSDFLTFASVKQMYMFANKLTAHPVVVRKFSAPGESTEAFASRIAAKLSDPQERQNWKTYLGDVGYKAKAKGGSL</sequence>
<dbReference type="SUPFAM" id="SSF46785">
    <property type="entry name" value="Winged helix' DNA-binding domain"/>
    <property type="match status" value="1"/>
</dbReference>
<evidence type="ECO:0000313" key="1">
    <source>
        <dbReference type="EMBL" id="APV34821.1"/>
    </source>
</evidence>
<reference evidence="1 2" key="1">
    <citation type="submission" date="2016-08" db="EMBL/GenBank/DDBJ databases">
        <title>Complete genome sequence of Acinetobacter baylyi strain GFJ2.</title>
        <authorList>
            <person name="Tabata M."/>
            <person name="Kuboki S."/>
            <person name="Gibu N."/>
            <person name="Kinouchi Y."/>
            <person name="Vangnai A."/>
            <person name="Kasai D."/>
            <person name="Fukuda M."/>
        </authorList>
    </citation>
    <scope>NUCLEOTIDE SEQUENCE [LARGE SCALE GENOMIC DNA]</scope>
    <source>
        <strain evidence="1 2">GFJ2</strain>
    </source>
</reference>
<accession>A0A1P8EF42</accession>
<dbReference type="InterPro" id="IPR036388">
    <property type="entry name" value="WH-like_DNA-bd_sf"/>
</dbReference>
<dbReference type="Gene3D" id="1.10.10.10">
    <property type="entry name" value="Winged helix-like DNA-binding domain superfamily/Winged helix DNA-binding domain"/>
    <property type="match status" value="1"/>
</dbReference>
<dbReference type="Proteomes" id="UP000185674">
    <property type="component" value="Chromosome"/>
</dbReference>
<dbReference type="RefSeq" id="WP_076032070.1">
    <property type="nucleotide sequence ID" value="NZ_BKCR01000012.1"/>
</dbReference>
<organism evidence="1 2">
    <name type="scientific">Acinetobacter soli</name>
    <dbReference type="NCBI Taxonomy" id="487316"/>
    <lineage>
        <taxon>Bacteria</taxon>
        <taxon>Pseudomonadati</taxon>
        <taxon>Pseudomonadota</taxon>
        <taxon>Gammaproteobacteria</taxon>
        <taxon>Moraxellales</taxon>
        <taxon>Moraxellaceae</taxon>
        <taxon>Acinetobacter</taxon>
    </lineage>
</organism>
<protein>
    <submittedName>
        <fullName evidence="1">Uncharacterized protein</fullName>
    </submittedName>
</protein>
<dbReference type="EMBL" id="CP016896">
    <property type="protein sequence ID" value="APV34821.1"/>
    <property type="molecule type" value="Genomic_DNA"/>
</dbReference>
<dbReference type="KEGG" id="asol:BEN76_01810"/>
<gene>
    <name evidence="1" type="ORF">BEN76_01810</name>
</gene>
<proteinExistence type="predicted"/>